<dbReference type="Proteomes" id="UP000271098">
    <property type="component" value="Unassembled WGS sequence"/>
</dbReference>
<evidence type="ECO:0000313" key="1">
    <source>
        <dbReference type="EMBL" id="VDN20239.1"/>
    </source>
</evidence>
<gene>
    <name evidence="1" type="ORF">GPUH_LOCUS12309</name>
</gene>
<name>A0A183DUB8_9BILA</name>
<dbReference type="EMBL" id="UYRT01079214">
    <property type="protein sequence ID" value="VDN20239.1"/>
    <property type="molecule type" value="Genomic_DNA"/>
</dbReference>
<evidence type="ECO:0000313" key="3">
    <source>
        <dbReference type="WBParaSite" id="GPUH_0001232301-mRNA-1"/>
    </source>
</evidence>
<dbReference type="AlphaFoldDB" id="A0A183DUB8"/>
<reference evidence="1 2" key="2">
    <citation type="submission" date="2018-11" db="EMBL/GenBank/DDBJ databases">
        <authorList>
            <consortium name="Pathogen Informatics"/>
        </authorList>
    </citation>
    <scope>NUCLEOTIDE SEQUENCE [LARGE SCALE GENOMIC DNA]</scope>
</reference>
<proteinExistence type="predicted"/>
<reference evidence="3" key="1">
    <citation type="submission" date="2016-06" db="UniProtKB">
        <authorList>
            <consortium name="WormBaseParasite"/>
        </authorList>
    </citation>
    <scope>IDENTIFICATION</scope>
</reference>
<dbReference type="WBParaSite" id="GPUH_0001232301-mRNA-1">
    <property type="protein sequence ID" value="GPUH_0001232301-mRNA-1"/>
    <property type="gene ID" value="GPUH_0001232301"/>
</dbReference>
<organism evidence="3">
    <name type="scientific">Gongylonema pulchrum</name>
    <dbReference type="NCBI Taxonomy" id="637853"/>
    <lineage>
        <taxon>Eukaryota</taxon>
        <taxon>Metazoa</taxon>
        <taxon>Ecdysozoa</taxon>
        <taxon>Nematoda</taxon>
        <taxon>Chromadorea</taxon>
        <taxon>Rhabditida</taxon>
        <taxon>Spirurina</taxon>
        <taxon>Spiruromorpha</taxon>
        <taxon>Spiruroidea</taxon>
        <taxon>Gongylonematidae</taxon>
        <taxon>Gongylonema</taxon>
    </lineage>
</organism>
<keyword evidence="2" id="KW-1185">Reference proteome</keyword>
<protein>
    <submittedName>
        <fullName evidence="3">Bestrophin homolog</fullName>
    </submittedName>
</protein>
<accession>A0A183DUB8</accession>
<dbReference type="OrthoDB" id="5917822at2759"/>
<sequence>MTKTLSYVKEEKDIKPIADREKKVDSARSVFQVLCVENAFAHRLDITPYRSGFAVIYEAFVQWIQVLQWPLIISSSATTVSILWRLVMLYFAYRRMVCATKPPSRAGTFTQQPSAYEQLKINLSQKDGGRLNDYDEFWPVRYSVRKIYGPPSEGNYEEKAAPLKSNKETYENVLVKVDRLSDYAFIKTLQGKVLNETSSRRH</sequence>
<evidence type="ECO:0000313" key="2">
    <source>
        <dbReference type="Proteomes" id="UP000271098"/>
    </source>
</evidence>